<dbReference type="InterPro" id="IPR002577">
    <property type="entry name" value="HTH_HxlR"/>
</dbReference>
<evidence type="ECO:0000256" key="2">
    <source>
        <dbReference type="ARBA" id="ARBA00023125"/>
    </source>
</evidence>
<evidence type="ECO:0000313" key="5">
    <source>
        <dbReference type="EMBL" id="GIJ50662.1"/>
    </source>
</evidence>
<dbReference type="PANTHER" id="PTHR33204:SF36">
    <property type="entry name" value="TRANSCRIPTIONAL REGULATORY PROTEIN"/>
    <property type="match status" value="1"/>
</dbReference>
<name>A0A8J3YUC0_9ACTN</name>
<dbReference type="PANTHER" id="PTHR33204">
    <property type="entry name" value="TRANSCRIPTIONAL REGULATOR, MARR FAMILY"/>
    <property type="match status" value="1"/>
</dbReference>
<evidence type="ECO:0000313" key="6">
    <source>
        <dbReference type="Proteomes" id="UP000619260"/>
    </source>
</evidence>
<comment type="caution">
    <text evidence="5">The sequence shown here is derived from an EMBL/GenBank/DDBJ whole genome shotgun (WGS) entry which is preliminary data.</text>
</comment>
<keyword evidence="1" id="KW-0805">Transcription regulation</keyword>
<dbReference type="SUPFAM" id="SSF46785">
    <property type="entry name" value="Winged helix' DNA-binding domain"/>
    <property type="match status" value="1"/>
</dbReference>
<dbReference type="EMBL" id="BOPF01000038">
    <property type="protein sequence ID" value="GIJ50662.1"/>
    <property type="molecule type" value="Genomic_DNA"/>
</dbReference>
<dbReference type="Gene3D" id="1.10.10.10">
    <property type="entry name" value="Winged helix-like DNA-binding domain superfamily/Winged helix DNA-binding domain"/>
    <property type="match status" value="1"/>
</dbReference>
<accession>A0A8J3YUC0</accession>
<organism evidence="5 6">
    <name type="scientific">Virgisporangium aliadipatigenens</name>
    <dbReference type="NCBI Taxonomy" id="741659"/>
    <lineage>
        <taxon>Bacteria</taxon>
        <taxon>Bacillati</taxon>
        <taxon>Actinomycetota</taxon>
        <taxon>Actinomycetes</taxon>
        <taxon>Micromonosporales</taxon>
        <taxon>Micromonosporaceae</taxon>
        <taxon>Virgisporangium</taxon>
    </lineage>
</organism>
<evidence type="ECO:0000256" key="1">
    <source>
        <dbReference type="ARBA" id="ARBA00023015"/>
    </source>
</evidence>
<gene>
    <name evidence="5" type="ORF">Val02_75480</name>
</gene>
<sequence length="152" mass="16994">MRAADLIHEPCSIARPVAVLGDRWTLITLKQAFLGIRRFDDFHTSTGMSRTLLADRLQVLVDAGILRRVPYRDAIRTRDEYRLTEKGIDLYPVLRALAAWGDKYLAEDGPFVHYPHRDCGGETTVSLRCTGCGEEVTARDVRPIPGPGLKSS</sequence>
<proteinExistence type="predicted"/>
<dbReference type="RefSeq" id="WP_239153640.1">
    <property type="nucleotide sequence ID" value="NZ_BOPF01000038.1"/>
</dbReference>
<feature type="domain" description="HTH hxlR-type" evidence="4">
    <location>
        <begin position="11"/>
        <end position="109"/>
    </location>
</feature>
<dbReference type="InterPro" id="IPR036390">
    <property type="entry name" value="WH_DNA-bd_sf"/>
</dbReference>
<keyword evidence="6" id="KW-1185">Reference proteome</keyword>
<dbReference type="PROSITE" id="PS51118">
    <property type="entry name" value="HTH_HXLR"/>
    <property type="match status" value="1"/>
</dbReference>
<protein>
    <recommendedName>
        <fullName evidence="4">HTH hxlR-type domain-containing protein</fullName>
    </recommendedName>
</protein>
<dbReference type="Proteomes" id="UP000619260">
    <property type="component" value="Unassembled WGS sequence"/>
</dbReference>
<dbReference type="GO" id="GO:0003677">
    <property type="term" value="F:DNA binding"/>
    <property type="evidence" value="ECO:0007669"/>
    <property type="project" value="UniProtKB-KW"/>
</dbReference>
<dbReference type="Pfam" id="PF01638">
    <property type="entry name" value="HxlR"/>
    <property type="match status" value="1"/>
</dbReference>
<evidence type="ECO:0000256" key="3">
    <source>
        <dbReference type="ARBA" id="ARBA00023163"/>
    </source>
</evidence>
<dbReference type="AlphaFoldDB" id="A0A8J3YUC0"/>
<reference evidence="5" key="1">
    <citation type="submission" date="2021-01" db="EMBL/GenBank/DDBJ databases">
        <title>Whole genome shotgun sequence of Virgisporangium aliadipatigenens NBRC 105644.</title>
        <authorList>
            <person name="Komaki H."/>
            <person name="Tamura T."/>
        </authorList>
    </citation>
    <scope>NUCLEOTIDE SEQUENCE</scope>
    <source>
        <strain evidence="5">NBRC 105644</strain>
    </source>
</reference>
<dbReference type="InterPro" id="IPR036388">
    <property type="entry name" value="WH-like_DNA-bd_sf"/>
</dbReference>
<keyword evidence="3" id="KW-0804">Transcription</keyword>
<evidence type="ECO:0000259" key="4">
    <source>
        <dbReference type="PROSITE" id="PS51118"/>
    </source>
</evidence>
<keyword evidence="2" id="KW-0238">DNA-binding</keyword>